<dbReference type="Gramene" id="PUZ62720">
    <property type="protein sequence ID" value="PUZ62720"/>
    <property type="gene ID" value="GQ55_3G008500"/>
</dbReference>
<evidence type="ECO:0000256" key="4">
    <source>
        <dbReference type="PROSITE-ProRule" id="PRU00175"/>
    </source>
</evidence>
<dbReference type="Proteomes" id="UP000244336">
    <property type="component" value="Chromosome 3"/>
</dbReference>
<evidence type="ECO:0000256" key="3">
    <source>
        <dbReference type="ARBA" id="ARBA00022833"/>
    </source>
</evidence>
<evidence type="ECO:0000256" key="5">
    <source>
        <dbReference type="SAM" id="Phobius"/>
    </source>
</evidence>
<accession>A0A2T7E4K3</accession>
<protein>
    <recommendedName>
        <fullName evidence="6">RING-type domain-containing protein</fullName>
    </recommendedName>
</protein>
<dbReference type="GO" id="GO:0008270">
    <property type="term" value="F:zinc ion binding"/>
    <property type="evidence" value="ECO:0007669"/>
    <property type="project" value="UniProtKB-KW"/>
</dbReference>
<evidence type="ECO:0000256" key="2">
    <source>
        <dbReference type="ARBA" id="ARBA00022771"/>
    </source>
</evidence>
<dbReference type="PANTHER" id="PTHR45798:SF92">
    <property type="entry name" value="RING-TYPE DOMAIN-CONTAINING PROTEIN"/>
    <property type="match status" value="1"/>
</dbReference>
<keyword evidence="5" id="KW-0812">Transmembrane</keyword>
<organism evidence="7 8">
    <name type="scientific">Panicum hallii var. hallii</name>
    <dbReference type="NCBI Taxonomy" id="1504633"/>
    <lineage>
        <taxon>Eukaryota</taxon>
        <taxon>Viridiplantae</taxon>
        <taxon>Streptophyta</taxon>
        <taxon>Embryophyta</taxon>
        <taxon>Tracheophyta</taxon>
        <taxon>Spermatophyta</taxon>
        <taxon>Magnoliopsida</taxon>
        <taxon>Liliopsida</taxon>
        <taxon>Poales</taxon>
        <taxon>Poaceae</taxon>
        <taxon>PACMAD clade</taxon>
        <taxon>Panicoideae</taxon>
        <taxon>Panicodae</taxon>
        <taxon>Paniceae</taxon>
        <taxon>Panicinae</taxon>
        <taxon>Panicum</taxon>
        <taxon>Panicum sect. Panicum</taxon>
    </lineage>
</organism>
<sequence length="148" mass="16484">MEEELGEWLMMAMWYFGLALTYGSLVVTVILLISEVLAGLQRWRNKLAGERLLESIPDVPYHPLPDDDAAAAAAAEGSPPSCVICIEEYERGERCFVMPGCAHMFHRECMRKWLRQGNPTCPICRATLLVAPAAAAEEERVSTVENMV</sequence>
<dbReference type="Gene3D" id="3.30.40.10">
    <property type="entry name" value="Zinc/RING finger domain, C3HC4 (zinc finger)"/>
    <property type="match status" value="1"/>
</dbReference>
<keyword evidence="3" id="KW-0862">Zinc</keyword>
<keyword evidence="5" id="KW-0472">Membrane</keyword>
<dbReference type="EMBL" id="CM009751">
    <property type="protein sequence ID" value="PUZ62720.1"/>
    <property type="molecule type" value="Genomic_DNA"/>
</dbReference>
<feature type="transmembrane region" description="Helical" evidence="5">
    <location>
        <begin position="12"/>
        <end position="38"/>
    </location>
</feature>
<dbReference type="PROSITE" id="PS50089">
    <property type="entry name" value="ZF_RING_2"/>
    <property type="match status" value="1"/>
</dbReference>
<dbReference type="OrthoDB" id="644023at2759"/>
<dbReference type="SMART" id="SM00184">
    <property type="entry name" value="RING"/>
    <property type="match status" value="1"/>
</dbReference>
<name>A0A2T7E4K3_9POAL</name>
<dbReference type="InterPro" id="IPR052788">
    <property type="entry name" value="RING-type_E3_ligase_ATL"/>
</dbReference>
<dbReference type="PANTHER" id="PTHR45798">
    <property type="entry name" value="RING-H2 FINGER PROTEIN ATL61-RELATED-RELATED"/>
    <property type="match status" value="1"/>
</dbReference>
<feature type="domain" description="RING-type" evidence="6">
    <location>
        <begin position="82"/>
        <end position="125"/>
    </location>
</feature>
<gene>
    <name evidence="7" type="ORF">GQ55_3G008500</name>
</gene>
<evidence type="ECO:0000313" key="7">
    <source>
        <dbReference type="EMBL" id="PUZ62720.1"/>
    </source>
</evidence>
<dbReference type="InterPro" id="IPR001841">
    <property type="entry name" value="Znf_RING"/>
</dbReference>
<proteinExistence type="predicted"/>
<keyword evidence="8" id="KW-1185">Reference proteome</keyword>
<dbReference type="Pfam" id="PF13639">
    <property type="entry name" value="zf-RING_2"/>
    <property type="match status" value="1"/>
</dbReference>
<keyword evidence="5" id="KW-1133">Transmembrane helix</keyword>
<keyword evidence="2 4" id="KW-0863">Zinc-finger</keyword>
<keyword evidence="1" id="KW-0479">Metal-binding</keyword>
<dbReference type="SUPFAM" id="SSF57850">
    <property type="entry name" value="RING/U-box"/>
    <property type="match status" value="1"/>
</dbReference>
<evidence type="ECO:0000259" key="6">
    <source>
        <dbReference type="PROSITE" id="PS50089"/>
    </source>
</evidence>
<reference evidence="7 8" key="1">
    <citation type="submission" date="2018-04" db="EMBL/GenBank/DDBJ databases">
        <title>WGS assembly of Panicum hallii var. hallii HAL2.</title>
        <authorList>
            <person name="Lovell J."/>
            <person name="Jenkins J."/>
            <person name="Lowry D."/>
            <person name="Mamidi S."/>
            <person name="Sreedasyam A."/>
            <person name="Weng X."/>
            <person name="Barry K."/>
            <person name="Bonette J."/>
            <person name="Campitelli B."/>
            <person name="Daum C."/>
            <person name="Gordon S."/>
            <person name="Gould B."/>
            <person name="Lipzen A."/>
            <person name="MacQueen A."/>
            <person name="Palacio-Mejia J."/>
            <person name="Plott C."/>
            <person name="Shakirov E."/>
            <person name="Shu S."/>
            <person name="Yoshinaga Y."/>
            <person name="Zane M."/>
            <person name="Rokhsar D."/>
            <person name="Grimwood J."/>
            <person name="Schmutz J."/>
            <person name="Juenger T."/>
        </authorList>
    </citation>
    <scope>NUCLEOTIDE SEQUENCE [LARGE SCALE GENOMIC DNA]</scope>
    <source>
        <strain evidence="8">cv. HAL2</strain>
    </source>
</reference>
<evidence type="ECO:0000313" key="8">
    <source>
        <dbReference type="Proteomes" id="UP000244336"/>
    </source>
</evidence>
<evidence type="ECO:0000256" key="1">
    <source>
        <dbReference type="ARBA" id="ARBA00022723"/>
    </source>
</evidence>
<dbReference type="InterPro" id="IPR013083">
    <property type="entry name" value="Znf_RING/FYVE/PHD"/>
</dbReference>
<dbReference type="AlphaFoldDB" id="A0A2T7E4K3"/>